<proteinExistence type="predicted"/>
<dbReference type="InterPro" id="IPR025579">
    <property type="entry name" value="DUF4357"/>
</dbReference>
<evidence type="ECO:0000259" key="1">
    <source>
        <dbReference type="Pfam" id="PF14267"/>
    </source>
</evidence>
<dbReference type="Pfam" id="PF14267">
    <property type="entry name" value="DUF4357"/>
    <property type="match status" value="1"/>
</dbReference>
<reference evidence="2 3" key="1">
    <citation type="journal article" date="2014" name="Int. J. Syst. Evol. Microbiol.">
        <title>Complete genome sequence of Corynebacterium casei LMG S-19264T (=DSM 44701T), isolated from a smear-ripened cheese.</title>
        <authorList>
            <consortium name="US DOE Joint Genome Institute (JGI-PGF)"/>
            <person name="Walter F."/>
            <person name="Albersmeier A."/>
            <person name="Kalinowski J."/>
            <person name="Ruckert C."/>
        </authorList>
    </citation>
    <scope>NUCLEOTIDE SEQUENCE [LARGE SCALE GENOMIC DNA]</scope>
    <source>
        <strain evidence="2 3">CCM 8669</strain>
    </source>
</reference>
<dbReference type="EMBL" id="BMDC01000001">
    <property type="protein sequence ID" value="GGH58783.1"/>
    <property type="molecule type" value="Genomic_DNA"/>
</dbReference>
<gene>
    <name evidence="2" type="ORF">GCM10007359_05340</name>
</gene>
<organism evidence="2 3">
    <name type="scientific">Rothia aerolata</name>
    <dbReference type="NCBI Taxonomy" id="1812262"/>
    <lineage>
        <taxon>Bacteria</taxon>
        <taxon>Bacillati</taxon>
        <taxon>Actinomycetota</taxon>
        <taxon>Actinomycetes</taxon>
        <taxon>Micrococcales</taxon>
        <taxon>Micrococcaceae</taxon>
        <taxon>Rothia</taxon>
    </lineage>
</organism>
<evidence type="ECO:0000313" key="2">
    <source>
        <dbReference type="EMBL" id="GGH58783.1"/>
    </source>
</evidence>
<dbReference type="AlphaFoldDB" id="A0A917INC4"/>
<feature type="domain" description="DUF4357" evidence="1">
    <location>
        <begin position="195"/>
        <end position="233"/>
    </location>
</feature>
<keyword evidence="3" id="KW-1185">Reference proteome</keyword>
<evidence type="ECO:0000313" key="3">
    <source>
        <dbReference type="Proteomes" id="UP000600171"/>
    </source>
</evidence>
<dbReference type="CDD" id="cd10447">
    <property type="entry name" value="GIY-YIG_unchar_2"/>
    <property type="match status" value="1"/>
</dbReference>
<dbReference type="Proteomes" id="UP000600171">
    <property type="component" value="Unassembled WGS sequence"/>
</dbReference>
<protein>
    <submittedName>
        <fullName evidence="2">Methionine sulfoxide reductase</fullName>
    </submittedName>
</protein>
<sequence>MYLLFGTSDQDDRTTVYVGQARSRLNGNGTAGRIIEHDNDRLDYYTHAVIITTSEDYFGPTEISYLEHKFYCLAVESGRYLVANGNSPSRGNVTEEKQAELDEFIEFTTIAVGSLGYKVFEPIDDAKNIDKKDSSSESKANPVSNNNILSFSGSDFSAKGRQTSDGFVVLSGSRIRKDQTISCPPSREQKVKSHQDALDNFITTKDILFSSPTTAAVFVSGRSSNGLTSWKNSKMLLSKS</sequence>
<comment type="caution">
    <text evidence="2">The sequence shown here is derived from an EMBL/GenBank/DDBJ whole genome shotgun (WGS) entry which is preliminary data.</text>
</comment>
<accession>A0A917INC4</accession>
<name>A0A917INC4_9MICC</name>